<dbReference type="GO" id="GO:0009288">
    <property type="term" value="C:bacterial-type flagellum"/>
    <property type="evidence" value="ECO:0007669"/>
    <property type="project" value="UniProtKB-SubCell"/>
</dbReference>
<dbReference type="Gene3D" id="6.10.10.10">
    <property type="entry name" value="Flagellar export chaperone, C-terminal domain"/>
    <property type="match status" value="1"/>
</dbReference>
<dbReference type="Proteomes" id="UP000018142">
    <property type="component" value="Unassembled WGS sequence"/>
</dbReference>
<dbReference type="EMBL" id="CBFJ010000055">
    <property type="protein sequence ID" value="CDC44420.1"/>
    <property type="molecule type" value="Genomic_DNA"/>
</dbReference>
<keyword evidence="7" id="KW-0969">Cilium</keyword>
<dbReference type="PRINTS" id="PR00207">
    <property type="entry name" value="FLAGELLIN"/>
</dbReference>
<sequence length="561" mass="59000">MAGMVVQHNLNAINANNKMNINVSGTKKATEKLSSGYQINRAGDNAAGLAISEKMRSQIRGLSQATKNANDGISLIQTAEGGLNETHSILQRMRELAVQSANGTYQDDTDREAIQLEVDALKSEIDRIASSTEYNGMKLLDGSLGGTTTGTTDFGARYGVLISANTVVDGANNKLKENLSLEGATLTSSVNGVTVTLADTASGVGGENAQWDAAGTTLTINLKAGQSYSQSQINDLIKNATMAKADAAGTPQASTPADVELKLKSGVFTFQKAETFKTSAGVRATSDDTDLVEYLINGTDQNDGYADTIKFTSNNYGEDTRKLKIATDVAAGKEWVATTKANNEGTGIKDGEFTLHLATGVEYTEEDIQNLLKQAGLDYTVTLTDSKTPDGDKSFYAQKVVAEADATAIEIGKTTAGAGLGSDKLTGTGKGLTFQIGANGVEDQRVTLSVGDMSSTSIGVGGADVSTQDAANKAIDMVDAAVKTVSMQRAGLGALQNRLEYTVNNLTTTNENLTAAESQIRDTDMATEMINYTKNNILQQASQAMLAQANQQPQAILQLLQ</sequence>
<comment type="subcellular location">
    <subcellularLocation>
        <location evidence="4">Secreted</location>
    </subcellularLocation>
    <subcellularLocation>
        <location evidence="4">Bacterial flagellum</location>
    </subcellularLocation>
</comment>
<evidence type="ECO:0000256" key="2">
    <source>
        <dbReference type="ARBA" id="ARBA00020110"/>
    </source>
</evidence>
<proteinExistence type="inferred from homology"/>
<dbReference type="GO" id="GO:0005576">
    <property type="term" value="C:extracellular region"/>
    <property type="evidence" value="ECO:0007669"/>
    <property type="project" value="UniProtKB-SubCell"/>
</dbReference>
<dbReference type="GO" id="GO:0005198">
    <property type="term" value="F:structural molecule activity"/>
    <property type="evidence" value="ECO:0007669"/>
    <property type="project" value="UniProtKB-UniRule"/>
</dbReference>
<feature type="domain" description="Flagellin C-terminal" evidence="6">
    <location>
        <begin position="475"/>
        <end position="560"/>
    </location>
</feature>
<gene>
    <name evidence="7" type="ORF">BN788_01493</name>
</gene>
<comment type="caution">
    <text evidence="7">The sequence shown here is derived from an EMBL/GenBank/DDBJ whole genome shotgun (WGS) entry which is preliminary data.</text>
</comment>
<reference evidence="7" key="1">
    <citation type="submission" date="2012-11" db="EMBL/GenBank/DDBJ databases">
        <title>Dependencies among metagenomic species, viruses, plasmids and units of genetic variation.</title>
        <authorList>
            <person name="Nielsen H.B."/>
            <person name="Almeida M."/>
            <person name="Juncker A.S."/>
            <person name="Rasmussen S."/>
            <person name="Li J."/>
            <person name="Sunagawa S."/>
            <person name="Plichta D."/>
            <person name="Gautier L."/>
            <person name="Le Chatelier E."/>
            <person name="Peletier E."/>
            <person name="Bonde I."/>
            <person name="Nielsen T."/>
            <person name="Manichanh C."/>
            <person name="Arumugam M."/>
            <person name="Batto J."/>
            <person name="Santos M.B.Q.D."/>
            <person name="Blom N."/>
            <person name="Borruel N."/>
            <person name="Burgdorf K.S."/>
            <person name="Boumezbeur F."/>
            <person name="Casellas F."/>
            <person name="Dore J."/>
            <person name="Guarner F."/>
            <person name="Hansen T."/>
            <person name="Hildebrand F."/>
            <person name="Kaas R.S."/>
            <person name="Kennedy S."/>
            <person name="Kristiansen K."/>
            <person name="Kultima J.R."/>
            <person name="Leonard P."/>
            <person name="Levenez F."/>
            <person name="Lund O."/>
            <person name="Moumen B."/>
            <person name="Le Paslier D."/>
            <person name="Pons N."/>
            <person name="Pedersen O."/>
            <person name="Prifti E."/>
            <person name="Qin J."/>
            <person name="Raes J."/>
            <person name="Tap J."/>
            <person name="Tims S."/>
            <person name="Ussery D.W."/>
            <person name="Yamada T."/>
            <person name="MetaHit consortium"/>
            <person name="Renault P."/>
            <person name="Sicheritz-Ponten T."/>
            <person name="Bork P."/>
            <person name="Wang J."/>
            <person name="Brunak S."/>
            <person name="Ehrlich S.D."/>
        </authorList>
    </citation>
    <scope>NUCLEOTIDE SEQUENCE [LARGE SCALE GENOMIC DNA]</scope>
</reference>
<comment type="similarity">
    <text evidence="1 4">Belongs to the bacterial flagellin family.</text>
</comment>
<keyword evidence="4" id="KW-0964">Secreted</keyword>
<dbReference type="InterPro" id="IPR001492">
    <property type="entry name" value="Flagellin"/>
</dbReference>
<keyword evidence="7" id="KW-0966">Cell projection</keyword>
<evidence type="ECO:0000259" key="5">
    <source>
        <dbReference type="Pfam" id="PF00669"/>
    </source>
</evidence>
<dbReference type="Pfam" id="PF00669">
    <property type="entry name" value="Flagellin_N"/>
    <property type="match status" value="1"/>
</dbReference>
<dbReference type="InterPro" id="IPR042187">
    <property type="entry name" value="Flagellin_C_sub2"/>
</dbReference>
<evidence type="ECO:0000256" key="4">
    <source>
        <dbReference type="RuleBase" id="RU362073"/>
    </source>
</evidence>
<dbReference type="Pfam" id="PF00700">
    <property type="entry name" value="Flagellin_C"/>
    <property type="match status" value="1"/>
</dbReference>
<accession>R6R980</accession>
<evidence type="ECO:0000313" key="7">
    <source>
        <dbReference type="EMBL" id="CDC44420.1"/>
    </source>
</evidence>
<evidence type="ECO:0000256" key="1">
    <source>
        <dbReference type="ARBA" id="ARBA00005709"/>
    </source>
</evidence>
<keyword evidence="7" id="KW-0282">Flagellum</keyword>
<organism evidence="7 8">
    <name type="scientific">[Eubacterium] siraeum CAG:80</name>
    <dbReference type="NCBI Taxonomy" id="1263080"/>
    <lineage>
        <taxon>Bacteria</taxon>
        <taxon>Bacillati</taxon>
        <taxon>Bacillota</taxon>
        <taxon>Clostridia</taxon>
        <taxon>Eubacteriales</taxon>
        <taxon>Oscillospiraceae</taxon>
        <taxon>Oscillospiraceae incertae sedis</taxon>
    </lineage>
</organism>
<evidence type="ECO:0000259" key="6">
    <source>
        <dbReference type="Pfam" id="PF00700"/>
    </source>
</evidence>
<dbReference type="SUPFAM" id="SSF64518">
    <property type="entry name" value="Phase 1 flagellin"/>
    <property type="match status" value="1"/>
</dbReference>
<evidence type="ECO:0000313" key="8">
    <source>
        <dbReference type="Proteomes" id="UP000018142"/>
    </source>
</evidence>
<dbReference type="InterPro" id="IPR001029">
    <property type="entry name" value="Flagellin_N"/>
</dbReference>
<feature type="domain" description="Flagellin N-terminal" evidence="5">
    <location>
        <begin position="6"/>
        <end position="143"/>
    </location>
</feature>
<evidence type="ECO:0000256" key="3">
    <source>
        <dbReference type="ARBA" id="ARBA00023143"/>
    </source>
</evidence>
<comment type="function">
    <text evidence="4">Flagellin is the subunit protein which polymerizes to form the filaments of bacterial flagella.</text>
</comment>
<dbReference type="Gene3D" id="1.20.1330.10">
    <property type="entry name" value="f41 fragment of flagellin, N-terminal domain"/>
    <property type="match status" value="2"/>
</dbReference>
<dbReference type="InterPro" id="IPR046358">
    <property type="entry name" value="Flagellin_C"/>
</dbReference>
<protein>
    <recommendedName>
        <fullName evidence="2 4">Flagellin</fullName>
    </recommendedName>
</protein>
<dbReference type="PANTHER" id="PTHR42792">
    <property type="entry name" value="FLAGELLIN"/>
    <property type="match status" value="1"/>
</dbReference>
<dbReference type="PANTHER" id="PTHR42792:SF2">
    <property type="entry name" value="FLAGELLIN"/>
    <property type="match status" value="1"/>
</dbReference>
<keyword evidence="3 4" id="KW-0975">Bacterial flagellum</keyword>
<name>R6R980_9FIRM</name>
<dbReference type="AlphaFoldDB" id="R6R980"/>